<accession>A0A183IVU6</accession>
<reference evidence="7" key="1">
    <citation type="submission" date="2016-06" db="UniProtKB">
        <authorList>
            <consortium name="WormBaseParasite"/>
        </authorList>
    </citation>
    <scope>IDENTIFICATION</scope>
</reference>
<dbReference type="AlphaFoldDB" id="A0A183IVU6"/>
<dbReference type="SUPFAM" id="SSF51735">
    <property type="entry name" value="NAD(P)-binding Rossmann-fold domains"/>
    <property type="match status" value="1"/>
</dbReference>
<keyword evidence="3" id="KW-0812">Transmembrane</keyword>
<evidence type="ECO:0000256" key="2">
    <source>
        <dbReference type="ARBA" id="ARBA00023002"/>
    </source>
</evidence>
<keyword evidence="3" id="KW-0472">Membrane</keyword>
<dbReference type="InterPro" id="IPR036291">
    <property type="entry name" value="NAD(P)-bd_dom_sf"/>
</dbReference>
<dbReference type="PANTHER" id="PTHR43245:SF51">
    <property type="entry name" value="SHORT CHAIN DEHYDROGENASE_REDUCTASE FAMILY 42E, MEMBER 2"/>
    <property type="match status" value="1"/>
</dbReference>
<dbReference type="Gene3D" id="3.40.50.720">
    <property type="entry name" value="NAD(P)-binding Rossmann-like Domain"/>
    <property type="match status" value="1"/>
</dbReference>
<dbReference type="EMBL" id="UZAM01010901">
    <property type="protein sequence ID" value="VDP14126.1"/>
    <property type="molecule type" value="Genomic_DNA"/>
</dbReference>
<dbReference type="WBParaSite" id="SBAD_0000803401-mRNA-1">
    <property type="protein sequence ID" value="SBAD_0000803401-mRNA-1"/>
    <property type="gene ID" value="SBAD_0000803401"/>
</dbReference>
<protein>
    <submittedName>
        <fullName evidence="7">3Beta_HSD domain-containing protein</fullName>
    </submittedName>
</protein>
<evidence type="ECO:0000256" key="3">
    <source>
        <dbReference type="RuleBase" id="RU004475"/>
    </source>
</evidence>
<evidence type="ECO:0000313" key="5">
    <source>
        <dbReference type="EMBL" id="VDP14126.1"/>
    </source>
</evidence>
<dbReference type="PANTHER" id="PTHR43245">
    <property type="entry name" value="BIFUNCTIONAL POLYMYXIN RESISTANCE PROTEIN ARNA"/>
    <property type="match status" value="1"/>
</dbReference>
<keyword evidence="6" id="KW-1185">Reference proteome</keyword>
<dbReference type="InterPro" id="IPR002225">
    <property type="entry name" value="3Beta_OHSteriod_DH/Estase"/>
</dbReference>
<evidence type="ECO:0000256" key="1">
    <source>
        <dbReference type="ARBA" id="ARBA00009219"/>
    </source>
</evidence>
<gene>
    <name evidence="5" type="ORF">SBAD_LOCUS7744</name>
</gene>
<name>A0A183IVU6_9BILA</name>
<keyword evidence="2 3" id="KW-0560">Oxidoreductase</keyword>
<feature type="domain" description="3-beta hydroxysteroid dehydrogenase/isomerase" evidence="4">
    <location>
        <begin position="11"/>
        <end position="240"/>
    </location>
</feature>
<dbReference type="GO" id="GO:0006694">
    <property type="term" value="P:steroid biosynthetic process"/>
    <property type="evidence" value="ECO:0007669"/>
    <property type="project" value="InterPro"/>
</dbReference>
<dbReference type="Proteomes" id="UP000270296">
    <property type="component" value="Unassembled WGS sequence"/>
</dbReference>
<dbReference type="Pfam" id="PF01073">
    <property type="entry name" value="3Beta_HSD"/>
    <property type="match status" value="1"/>
</dbReference>
<proteinExistence type="inferred from homology"/>
<dbReference type="GO" id="GO:0016616">
    <property type="term" value="F:oxidoreductase activity, acting on the CH-OH group of donors, NAD or NADP as acceptor"/>
    <property type="evidence" value="ECO:0007669"/>
    <property type="project" value="InterPro"/>
</dbReference>
<dbReference type="OrthoDB" id="2735536at2759"/>
<evidence type="ECO:0000313" key="7">
    <source>
        <dbReference type="WBParaSite" id="SBAD_0000803401-mRNA-1"/>
    </source>
</evidence>
<evidence type="ECO:0000259" key="4">
    <source>
        <dbReference type="Pfam" id="PF01073"/>
    </source>
</evidence>
<dbReference type="InterPro" id="IPR050177">
    <property type="entry name" value="Lipid_A_modif_metabolic_enz"/>
</dbReference>
<feature type="transmembrane region" description="Helical" evidence="3">
    <location>
        <begin position="240"/>
        <end position="263"/>
    </location>
</feature>
<sequence length="325" mass="37347">MRDFQERVPIKEFIVDIVEEDELDEPLENATIVFHMAARTMDLGMYTKPKRYMEDNFQGTKQLVFSMIDKRVKWMVNTSDAFSTLTCSDSRGASENTAKTVTNENFTLGPYAKSKFYAERWLSCSSARTFSRGKEVKVVTVRPTILYGEGDNWLVPYYLQFCTQHGTLSAINKANGPMSITYAGNCAYMHLLAAEHLMQKPDVLDGEVFNCTDETVAVNFYSYIEPFARNAGCKLRNLDLPYSAVFVLYAVVEWFFLFLFYAFGVRYDHLMMNSHAFGMVNYSTLTATSSKARLVLDYKPVYEPQEAMERTIKWWKDKRNAIGPD</sequence>
<reference evidence="5 6" key="2">
    <citation type="submission" date="2018-11" db="EMBL/GenBank/DDBJ databases">
        <authorList>
            <consortium name="Pathogen Informatics"/>
        </authorList>
    </citation>
    <scope>NUCLEOTIDE SEQUENCE [LARGE SCALE GENOMIC DNA]</scope>
</reference>
<evidence type="ECO:0000313" key="6">
    <source>
        <dbReference type="Proteomes" id="UP000270296"/>
    </source>
</evidence>
<comment type="similarity">
    <text evidence="1 3">Belongs to the 3-beta-HSD family.</text>
</comment>
<organism evidence="7">
    <name type="scientific">Soboliphyme baturini</name>
    <dbReference type="NCBI Taxonomy" id="241478"/>
    <lineage>
        <taxon>Eukaryota</taxon>
        <taxon>Metazoa</taxon>
        <taxon>Ecdysozoa</taxon>
        <taxon>Nematoda</taxon>
        <taxon>Enoplea</taxon>
        <taxon>Dorylaimia</taxon>
        <taxon>Dioctophymatida</taxon>
        <taxon>Dioctophymatoidea</taxon>
        <taxon>Soboliphymatidae</taxon>
        <taxon>Soboliphyme</taxon>
    </lineage>
</organism>
<keyword evidence="3" id="KW-1133">Transmembrane helix</keyword>